<keyword evidence="4" id="KW-0254">Endocytosis</keyword>
<keyword evidence="5" id="KW-0677">Repeat</keyword>
<dbReference type="GO" id="GO:0000149">
    <property type="term" value="F:SNARE binding"/>
    <property type="evidence" value="ECO:0007669"/>
    <property type="project" value="TreeGrafter"/>
</dbReference>
<feature type="region of interest" description="Disordered" evidence="7">
    <location>
        <begin position="273"/>
        <end position="328"/>
    </location>
</feature>
<dbReference type="STRING" id="764103.G7E3D7"/>
<feature type="region of interest" description="Disordered" evidence="7">
    <location>
        <begin position="478"/>
        <end position="533"/>
    </location>
</feature>
<evidence type="ECO:0000256" key="7">
    <source>
        <dbReference type="SAM" id="MobiDB-lite"/>
    </source>
</evidence>
<evidence type="ECO:0000256" key="5">
    <source>
        <dbReference type="ARBA" id="ARBA00022737"/>
    </source>
</evidence>
<dbReference type="SMART" id="SM00273">
    <property type="entry name" value="ENTH"/>
    <property type="match status" value="1"/>
</dbReference>
<dbReference type="eggNOG" id="KOG0251">
    <property type="taxonomic scope" value="Eukaryota"/>
</dbReference>
<evidence type="ECO:0000259" key="8">
    <source>
        <dbReference type="PROSITE" id="PS50942"/>
    </source>
</evidence>
<dbReference type="EMBL" id="BABT02000119">
    <property type="protein sequence ID" value="GAA97347.1"/>
    <property type="molecule type" value="Genomic_DNA"/>
</dbReference>
<dbReference type="FunFam" id="1.20.58.150:FF:000004">
    <property type="entry name" value="ENTH domain protein"/>
    <property type="match status" value="1"/>
</dbReference>
<dbReference type="InterPro" id="IPR011417">
    <property type="entry name" value="ANTH_dom"/>
</dbReference>
<evidence type="ECO:0000256" key="6">
    <source>
        <dbReference type="ARBA" id="ARBA00023136"/>
    </source>
</evidence>
<feature type="domain" description="ENTH" evidence="8">
    <location>
        <begin position="1"/>
        <end position="131"/>
    </location>
</feature>
<feature type="compositionally biased region" description="Pro residues" evidence="7">
    <location>
        <begin position="517"/>
        <end position="531"/>
    </location>
</feature>
<dbReference type="GO" id="GO:0072583">
    <property type="term" value="P:clathrin-dependent endocytosis"/>
    <property type="evidence" value="ECO:0007669"/>
    <property type="project" value="InterPro"/>
</dbReference>
<organism evidence="9 10">
    <name type="scientific">Mixia osmundae (strain CBS 9802 / IAM 14324 / JCM 22182 / KY 12970)</name>
    <dbReference type="NCBI Taxonomy" id="764103"/>
    <lineage>
        <taxon>Eukaryota</taxon>
        <taxon>Fungi</taxon>
        <taxon>Dikarya</taxon>
        <taxon>Basidiomycota</taxon>
        <taxon>Pucciniomycotina</taxon>
        <taxon>Mixiomycetes</taxon>
        <taxon>Mixiales</taxon>
        <taxon>Mixiaceae</taxon>
        <taxon>Mixia</taxon>
    </lineage>
</organism>
<evidence type="ECO:0000256" key="3">
    <source>
        <dbReference type="ARBA" id="ARBA00022490"/>
    </source>
</evidence>
<dbReference type="Proteomes" id="UP000009131">
    <property type="component" value="Unassembled WGS sequence"/>
</dbReference>
<feature type="compositionally biased region" description="Polar residues" evidence="7">
    <location>
        <begin position="497"/>
        <end position="514"/>
    </location>
</feature>
<gene>
    <name evidence="9" type="primary">Mo04025</name>
    <name evidence="9" type="ORF">E5Q_04025</name>
</gene>
<feature type="compositionally biased region" description="Polar residues" evidence="7">
    <location>
        <begin position="636"/>
        <end position="662"/>
    </location>
</feature>
<dbReference type="CDD" id="cd16988">
    <property type="entry name" value="ANTH_N_YAP180"/>
    <property type="match status" value="1"/>
</dbReference>
<dbReference type="InParanoid" id="G7E3D7"/>
<dbReference type="SUPFAM" id="SSF48464">
    <property type="entry name" value="ENTH/VHS domain"/>
    <property type="match status" value="1"/>
</dbReference>
<accession>G7E3D7</accession>
<dbReference type="GO" id="GO:0005905">
    <property type="term" value="C:clathrin-coated pit"/>
    <property type="evidence" value="ECO:0007669"/>
    <property type="project" value="TreeGrafter"/>
</dbReference>
<comment type="subcellular location">
    <subcellularLocation>
        <location evidence="2">Cytoplasm</location>
    </subcellularLocation>
    <subcellularLocation>
        <location evidence="1">Membrane</location>
        <topology evidence="1">Peripheral membrane protein</topology>
    </subcellularLocation>
</comment>
<dbReference type="InterPro" id="IPR008942">
    <property type="entry name" value="ENTH_VHS"/>
</dbReference>
<evidence type="ECO:0000313" key="9">
    <source>
        <dbReference type="EMBL" id="GAA97347.1"/>
    </source>
</evidence>
<evidence type="ECO:0000256" key="1">
    <source>
        <dbReference type="ARBA" id="ARBA00004170"/>
    </source>
</evidence>
<dbReference type="InterPro" id="IPR014712">
    <property type="entry name" value="ANTH_dom_sf"/>
</dbReference>
<keyword evidence="6" id="KW-0472">Membrane</keyword>
<dbReference type="GO" id="GO:0032050">
    <property type="term" value="F:clathrin heavy chain binding"/>
    <property type="evidence" value="ECO:0007669"/>
    <property type="project" value="TreeGrafter"/>
</dbReference>
<dbReference type="PANTHER" id="PTHR22951:SF5">
    <property type="entry name" value="PHOSPHATIDYLINOSITOL-BINDING CLATHRIN ASSEMBLY PROTEIN LAP"/>
    <property type="match status" value="1"/>
</dbReference>
<dbReference type="OrthoDB" id="44015at2759"/>
<comment type="caution">
    <text evidence="9">The sequence shown here is derived from an EMBL/GenBank/DDBJ whole genome shotgun (WGS) entry which is preliminary data.</text>
</comment>
<dbReference type="InterPro" id="IPR045192">
    <property type="entry name" value="AP180-like"/>
</dbReference>
<reference evidence="9 10" key="1">
    <citation type="journal article" date="2011" name="J. Gen. Appl. Microbiol.">
        <title>Draft genome sequencing of the enigmatic basidiomycete Mixia osmundae.</title>
        <authorList>
            <person name="Nishida H."/>
            <person name="Nagatsuka Y."/>
            <person name="Sugiyama J."/>
        </authorList>
    </citation>
    <scope>NUCLEOTIDE SEQUENCE [LARGE SCALE GENOMIC DNA]</scope>
    <source>
        <strain evidence="10">CBS 9802 / IAM 14324 / JCM 22182 / KY 12970</strain>
    </source>
</reference>
<dbReference type="GO" id="GO:0005545">
    <property type="term" value="F:1-phosphatidylinositol binding"/>
    <property type="evidence" value="ECO:0007669"/>
    <property type="project" value="InterPro"/>
</dbReference>
<feature type="compositionally biased region" description="Polar residues" evidence="7">
    <location>
        <begin position="706"/>
        <end position="739"/>
    </location>
</feature>
<feature type="region of interest" description="Disordered" evidence="7">
    <location>
        <begin position="605"/>
        <end position="686"/>
    </location>
</feature>
<dbReference type="GO" id="GO:0048268">
    <property type="term" value="P:clathrin coat assembly"/>
    <property type="evidence" value="ECO:0007669"/>
    <property type="project" value="InterPro"/>
</dbReference>
<feature type="compositionally biased region" description="Polar residues" evidence="7">
    <location>
        <begin position="672"/>
        <end position="686"/>
    </location>
</feature>
<evidence type="ECO:0000256" key="4">
    <source>
        <dbReference type="ARBA" id="ARBA00022583"/>
    </source>
</evidence>
<dbReference type="InterPro" id="IPR013182">
    <property type="entry name" value="DUF1720"/>
</dbReference>
<dbReference type="GO" id="GO:0030136">
    <property type="term" value="C:clathrin-coated vesicle"/>
    <property type="evidence" value="ECO:0007669"/>
    <property type="project" value="InterPro"/>
</dbReference>
<feature type="compositionally biased region" description="Low complexity" evidence="7">
    <location>
        <begin position="294"/>
        <end position="327"/>
    </location>
</feature>
<dbReference type="HOGENOM" id="CLU_014248_0_0_1"/>
<dbReference type="Pfam" id="PF08226">
    <property type="entry name" value="DUF1720"/>
    <property type="match status" value="1"/>
</dbReference>
<dbReference type="GO" id="GO:0005546">
    <property type="term" value="F:phosphatidylinositol-4,5-bisphosphate binding"/>
    <property type="evidence" value="ECO:0007669"/>
    <property type="project" value="TreeGrafter"/>
</dbReference>
<dbReference type="PROSITE" id="PS50942">
    <property type="entry name" value="ENTH"/>
    <property type="match status" value="1"/>
</dbReference>
<keyword evidence="3" id="KW-0963">Cytoplasm</keyword>
<dbReference type="RefSeq" id="XP_014567946.1">
    <property type="nucleotide sequence ID" value="XM_014712460.1"/>
</dbReference>
<dbReference type="PANTHER" id="PTHR22951">
    <property type="entry name" value="CLATHRIN ASSEMBLY PROTEIN"/>
    <property type="match status" value="1"/>
</dbReference>
<keyword evidence="10" id="KW-1185">Reference proteome</keyword>
<evidence type="ECO:0000313" key="10">
    <source>
        <dbReference type="Proteomes" id="UP000009131"/>
    </source>
</evidence>
<feature type="compositionally biased region" description="Polar residues" evidence="7">
    <location>
        <begin position="605"/>
        <end position="629"/>
    </location>
</feature>
<dbReference type="OMA" id="VPNLKHA"/>
<dbReference type="eggNOG" id="KOG2056">
    <property type="taxonomic scope" value="Eukaryota"/>
</dbReference>
<dbReference type="InterPro" id="IPR013809">
    <property type="entry name" value="ENTH"/>
</dbReference>
<feature type="compositionally biased region" description="Low complexity" evidence="7">
    <location>
        <begin position="481"/>
        <end position="496"/>
    </location>
</feature>
<dbReference type="AlphaFoldDB" id="G7E3D7"/>
<reference evidence="9 10" key="2">
    <citation type="journal article" date="2012" name="Open Biol.">
        <title>Characteristics of nucleosomes and linker DNA regions on the genome of the basidiomycete Mixia osmundae revealed by mono- and dinucleosome mapping.</title>
        <authorList>
            <person name="Nishida H."/>
            <person name="Kondo S."/>
            <person name="Matsumoto T."/>
            <person name="Suzuki Y."/>
            <person name="Yoshikawa H."/>
            <person name="Taylor T.D."/>
            <person name="Sugiyama J."/>
        </authorList>
    </citation>
    <scope>NUCLEOTIDE SEQUENCE [LARGE SCALE GENOMIC DNA]</scope>
    <source>
        <strain evidence="10">CBS 9802 / IAM 14324 / JCM 22182 / KY 12970</strain>
    </source>
</reference>
<dbReference type="Gene3D" id="1.25.40.90">
    <property type="match status" value="1"/>
</dbReference>
<sequence>MSGQYDKLVKGATKPKHAPPKPKYTDPLIAATFSGGAYGFEEIARLLSVRLRDPNSSVVFKTLIVIHTFLIAGNQSAVLDVLSRNNVLGLDQVTRGIDSPQNLTHYSSYLERRLKTYNALKYDMIRDKAEKRGACNRLRTLTVDKGLLRETSLLQKVMDSLTDCKFYLDDTGDDVTMTALRLLVKDLLNMFQAVNEGVINVLEHYFEMSKSDAETALKIYTRFCAQTEKVVTYLSVAKKLANILLISVPNLRHAPVSLAGSLKEYLEDPNFEQNRTEYRQSKQVSDGVPARSMSTTTSTKTATTSTATSKAAAAPAPTATSSAPKPAGNQAIADFFESIESEQQTLFGGVAGPSQPIYPQQTGYNPFMANQAGFVQPQQTGYAPFQPQQTAMPWQQPQQMPFAPQQTGYMQQPMGNGFMQPQITGYNPFRQSIAPQPTGYNPFLQMQQQQPLQDPNLSALQPQTTGFVPNSVPFLPPKRSQTNTPIQPAAAPANAPVSNGTTQAPLKYQPTGSRNPFAPPPGTELPQPKAPAQPSMNAIAADAWAKFSTEQEPNQSTSEAKPLSAFDAFVAKQEAMKTGQAAAPLESQKTGGIGLFADVASSFNRPQATSNGSASFAPTNLSAPVQQQPAERPSLLTAQPTGYGGSSVTPFKPTSSFGTSLAESLPGGQAGPAQSNGIVPQQTGTFNPFRASTLGSQLTGVRPSFEPSSSFGAALKQQQTGQASYSSGQPLSHVPSSLI</sequence>
<dbReference type="Pfam" id="PF07651">
    <property type="entry name" value="ANTH"/>
    <property type="match status" value="1"/>
</dbReference>
<dbReference type="SUPFAM" id="SSF89009">
    <property type="entry name" value="GAT-like domain"/>
    <property type="match status" value="1"/>
</dbReference>
<feature type="region of interest" description="Disordered" evidence="7">
    <location>
        <begin position="698"/>
        <end position="739"/>
    </location>
</feature>
<dbReference type="Gene3D" id="1.20.58.150">
    <property type="entry name" value="ANTH domain"/>
    <property type="match status" value="1"/>
</dbReference>
<proteinExistence type="predicted"/>
<evidence type="ECO:0000256" key="2">
    <source>
        <dbReference type="ARBA" id="ARBA00004496"/>
    </source>
</evidence>
<protein>
    <recommendedName>
        <fullName evidence="8">ENTH domain-containing protein</fullName>
    </recommendedName>
</protein>
<dbReference type="GO" id="GO:0006900">
    <property type="term" value="P:vesicle budding from membrane"/>
    <property type="evidence" value="ECO:0007669"/>
    <property type="project" value="TreeGrafter"/>
</dbReference>
<name>G7E3D7_MIXOS</name>
<feature type="region of interest" description="Disordered" evidence="7">
    <location>
        <begin position="1"/>
        <end position="23"/>
    </location>
</feature>